<evidence type="ECO:0000313" key="1">
    <source>
        <dbReference type="EMBL" id="MBM3318983.1"/>
    </source>
</evidence>
<evidence type="ECO:0000313" key="2">
    <source>
        <dbReference type="Proteomes" id="UP000748308"/>
    </source>
</evidence>
<sequence length="75" mass="8028">MLFFDPLYLLLVGPALALSIVAQVRVKSTFARFSRTATLRGMSGAEAAQAILQGHGIGHVGVRRASGFLSDHYDP</sequence>
<name>A0A937XAN8_UNCEI</name>
<dbReference type="EMBL" id="VGIY01000579">
    <property type="protein sequence ID" value="MBM3318983.1"/>
    <property type="molecule type" value="Genomic_DNA"/>
</dbReference>
<dbReference type="AlphaFoldDB" id="A0A937XAN8"/>
<protein>
    <submittedName>
        <fullName evidence="1">Zinc metallopeptidase</fullName>
    </submittedName>
</protein>
<organism evidence="1 2">
    <name type="scientific">Eiseniibacteriota bacterium</name>
    <dbReference type="NCBI Taxonomy" id="2212470"/>
    <lineage>
        <taxon>Bacteria</taxon>
        <taxon>Candidatus Eiseniibacteriota</taxon>
    </lineage>
</organism>
<dbReference type="Proteomes" id="UP000748308">
    <property type="component" value="Unassembled WGS sequence"/>
</dbReference>
<dbReference type="PANTHER" id="PTHR36434:SF1">
    <property type="entry name" value="MEMBRANE PROTEASE YUGP-RELATED"/>
    <property type="match status" value="1"/>
</dbReference>
<dbReference type="InterPro" id="IPR007395">
    <property type="entry name" value="Zn_peptidase_2"/>
</dbReference>
<gene>
    <name evidence="1" type="ORF">FJY75_14145</name>
</gene>
<reference evidence="1" key="1">
    <citation type="submission" date="2019-03" db="EMBL/GenBank/DDBJ databases">
        <title>Lake Tanganyika Metagenome-Assembled Genomes (MAGs).</title>
        <authorList>
            <person name="Tran P."/>
        </authorList>
    </citation>
    <scope>NUCLEOTIDE SEQUENCE</scope>
    <source>
        <strain evidence="1">M_DeepCast_400m_m2_100</strain>
    </source>
</reference>
<accession>A0A937XAN8</accession>
<dbReference type="Pfam" id="PF04298">
    <property type="entry name" value="Zn_peptidase_2"/>
    <property type="match status" value="1"/>
</dbReference>
<proteinExistence type="predicted"/>
<dbReference type="PANTHER" id="PTHR36434">
    <property type="entry name" value="MEMBRANE PROTEASE YUGP-RELATED"/>
    <property type="match status" value="1"/>
</dbReference>
<feature type="non-terminal residue" evidence="1">
    <location>
        <position position="75"/>
    </location>
</feature>
<comment type="caution">
    <text evidence="1">The sequence shown here is derived from an EMBL/GenBank/DDBJ whole genome shotgun (WGS) entry which is preliminary data.</text>
</comment>